<evidence type="ECO:0000313" key="3">
    <source>
        <dbReference type="Proteomes" id="UP000637239"/>
    </source>
</evidence>
<dbReference type="PANTHER" id="PTHR39697:SF2">
    <property type="entry name" value="CYANOVIRIN-N DOMAIN-CONTAINING PROTEIN"/>
    <property type="match status" value="1"/>
</dbReference>
<dbReference type="AlphaFoldDB" id="A0A7R7VMD1"/>
<dbReference type="KEGG" id="ache:ACHE_31302S"/>
<feature type="region of interest" description="Disordered" evidence="1">
    <location>
        <begin position="1"/>
        <end position="29"/>
    </location>
</feature>
<protein>
    <recommendedName>
        <fullName evidence="4">Ricin B lectin domain-containing protein</fullName>
    </recommendedName>
</protein>
<organism evidence="2 3">
    <name type="scientific">Aspergillus chevalieri</name>
    <name type="common">Eurotium chevalieri</name>
    <dbReference type="NCBI Taxonomy" id="182096"/>
    <lineage>
        <taxon>Eukaryota</taxon>
        <taxon>Fungi</taxon>
        <taxon>Dikarya</taxon>
        <taxon>Ascomycota</taxon>
        <taxon>Pezizomycotina</taxon>
        <taxon>Eurotiomycetes</taxon>
        <taxon>Eurotiomycetidae</taxon>
        <taxon>Eurotiales</taxon>
        <taxon>Aspergillaceae</taxon>
        <taxon>Aspergillus</taxon>
        <taxon>Aspergillus subgen. Aspergillus</taxon>
    </lineage>
</organism>
<dbReference type="Gene3D" id="2.80.10.50">
    <property type="match status" value="1"/>
</dbReference>
<evidence type="ECO:0000313" key="2">
    <source>
        <dbReference type="EMBL" id="BCR87315.1"/>
    </source>
</evidence>
<dbReference type="GeneID" id="66981674"/>
<dbReference type="PANTHER" id="PTHR39697">
    <property type="entry name" value="RICIN B LECTIN DOMAIN-CONTAINING PROTEIN-RELATED"/>
    <property type="match status" value="1"/>
</dbReference>
<evidence type="ECO:0000256" key="1">
    <source>
        <dbReference type="SAM" id="MobiDB-lite"/>
    </source>
</evidence>
<proteinExistence type="predicted"/>
<reference evidence="2" key="1">
    <citation type="submission" date="2021-01" db="EMBL/GenBank/DDBJ databases">
        <authorList>
            <consortium name="Aspergillus chevalieri M1 genome sequencing consortium"/>
            <person name="Kazuki M."/>
            <person name="Futagami T."/>
        </authorList>
    </citation>
    <scope>NUCLEOTIDE SEQUENCE</scope>
    <source>
        <strain evidence="2">M1</strain>
    </source>
</reference>
<dbReference type="SUPFAM" id="SSF50405">
    <property type="entry name" value="Actin-crosslinking proteins"/>
    <property type="match status" value="1"/>
</dbReference>
<dbReference type="RefSeq" id="XP_043135837.1">
    <property type="nucleotide sequence ID" value="XM_043278016.1"/>
</dbReference>
<name>A0A7R7VMD1_ASPCH</name>
<dbReference type="Proteomes" id="UP000637239">
    <property type="component" value="Chromosome 3"/>
</dbReference>
<gene>
    <name evidence="2" type="ORF">ACHE_31302S</name>
</gene>
<keyword evidence="3" id="KW-1185">Reference proteome</keyword>
<reference evidence="2" key="2">
    <citation type="submission" date="2021-02" db="EMBL/GenBank/DDBJ databases">
        <title>Aspergillus chevalieri M1 genome sequence.</title>
        <authorList>
            <person name="Kadooka C."/>
            <person name="Mori K."/>
            <person name="Futagami T."/>
        </authorList>
    </citation>
    <scope>NUCLEOTIDE SEQUENCE</scope>
    <source>
        <strain evidence="2">M1</strain>
    </source>
</reference>
<dbReference type="InterPro" id="IPR008999">
    <property type="entry name" value="Actin-crosslinking"/>
</dbReference>
<sequence length="181" mass="20511">MSSVSTAENDECFTPTHTSTSGKTTSYTSIGMQEPTVDARTLPFHNMTFIIRDLKTHRVISLKEGAPIMVHQDIFHYHYNAASHWRCVENEKMWLGFYNDVSGTYLGHDNKGQIRASATKHQAWEWFCPRQHPDGGQLLLIKDNDGFSPMKIGGKGNMELVVDSQRREGTTWEFITIDTGS</sequence>
<dbReference type="EMBL" id="AP024418">
    <property type="protein sequence ID" value="BCR87315.1"/>
    <property type="molecule type" value="Genomic_DNA"/>
</dbReference>
<accession>A0A7R7VMD1</accession>
<evidence type="ECO:0008006" key="4">
    <source>
        <dbReference type="Google" id="ProtNLM"/>
    </source>
</evidence>
<feature type="compositionally biased region" description="Low complexity" evidence="1">
    <location>
        <begin position="14"/>
        <end position="29"/>
    </location>
</feature>